<evidence type="ECO:0000313" key="2">
    <source>
        <dbReference type="Proteomes" id="UP000198287"/>
    </source>
</evidence>
<dbReference type="EMBL" id="LNIX01000013">
    <property type="protein sequence ID" value="OXA47690.1"/>
    <property type="molecule type" value="Genomic_DNA"/>
</dbReference>
<dbReference type="Proteomes" id="UP000198287">
    <property type="component" value="Unassembled WGS sequence"/>
</dbReference>
<gene>
    <name evidence="1" type="ORF">Fcan01_17756</name>
</gene>
<name>A0A226DRK0_FOLCA</name>
<organism evidence="1 2">
    <name type="scientific">Folsomia candida</name>
    <name type="common">Springtail</name>
    <dbReference type="NCBI Taxonomy" id="158441"/>
    <lineage>
        <taxon>Eukaryota</taxon>
        <taxon>Metazoa</taxon>
        <taxon>Ecdysozoa</taxon>
        <taxon>Arthropoda</taxon>
        <taxon>Hexapoda</taxon>
        <taxon>Collembola</taxon>
        <taxon>Entomobryomorpha</taxon>
        <taxon>Isotomoidea</taxon>
        <taxon>Isotomidae</taxon>
        <taxon>Proisotominae</taxon>
        <taxon>Folsomia</taxon>
    </lineage>
</organism>
<comment type="caution">
    <text evidence="1">The sequence shown here is derived from an EMBL/GenBank/DDBJ whole genome shotgun (WGS) entry which is preliminary data.</text>
</comment>
<evidence type="ECO:0000313" key="1">
    <source>
        <dbReference type="EMBL" id="OXA47690.1"/>
    </source>
</evidence>
<dbReference type="AlphaFoldDB" id="A0A226DRK0"/>
<protein>
    <submittedName>
        <fullName evidence="1">Uncharacterized protein</fullName>
    </submittedName>
</protein>
<reference evidence="1 2" key="1">
    <citation type="submission" date="2015-12" db="EMBL/GenBank/DDBJ databases">
        <title>The genome of Folsomia candida.</title>
        <authorList>
            <person name="Faddeeva A."/>
            <person name="Derks M.F."/>
            <person name="Anvar Y."/>
            <person name="Smit S."/>
            <person name="Van Straalen N."/>
            <person name="Roelofs D."/>
        </authorList>
    </citation>
    <scope>NUCLEOTIDE SEQUENCE [LARGE SCALE GENOMIC DNA]</scope>
    <source>
        <strain evidence="1 2">VU population</strain>
        <tissue evidence="1">Whole body</tissue>
    </source>
</reference>
<keyword evidence="2" id="KW-1185">Reference proteome</keyword>
<proteinExistence type="predicted"/>
<dbReference type="PANTHER" id="PTHR47331">
    <property type="entry name" value="PHD-TYPE DOMAIN-CONTAINING PROTEIN"/>
    <property type="match status" value="1"/>
</dbReference>
<sequence length="283" mass="32921">MRLGRVNKIKEELAKEDPDEEVLEVKLICLEDYAEKMIQLDNVIFDALLDANATDTELDEEIYSCEEYNKELVTMRYAVRRLLSNKERSVSPCLASVRSLVEAVSNREEKTNRLPKLELEKLGDLLEDPAEHLTKEDRDIEVQQHFLESVCSEEDGQRRLLSATEQIIQPGYYDKNDEVFEPWRKEVIIEEIADVDEVRSTVIIKQENIIGTTSIRPVFDASCKTKRTPPPNETLEKGPNLLEQISDVLLRFRRGKIEMTSDIRREFLQILVTSEDTNYRRFL</sequence>
<accession>A0A226DRK0</accession>
<dbReference type="PANTHER" id="PTHR47331:SF1">
    <property type="entry name" value="GAG-LIKE PROTEIN"/>
    <property type="match status" value="1"/>
</dbReference>